<dbReference type="OrthoDB" id="7068538at2"/>
<protein>
    <submittedName>
        <fullName evidence="1">Uncharacterized protein</fullName>
    </submittedName>
</protein>
<comment type="caution">
    <text evidence="1">The sequence shown here is derived from an EMBL/GenBank/DDBJ whole genome shotgun (WGS) entry which is preliminary data.</text>
</comment>
<evidence type="ECO:0000313" key="1">
    <source>
        <dbReference type="EMBL" id="PSU31707.1"/>
    </source>
</evidence>
<name>A0A2T3ITL9_9GAMM</name>
<dbReference type="EMBL" id="PYMH01000013">
    <property type="protein sequence ID" value="PSU31707.1"/>
    <property type="molecule type" value="Genomic_DNA"/>
</dbReference>
<reference evidence="1 2" key="1">
    <citation type="submission" date="2018-03" db="EMBL/GenBank/DDBJ databases">
        <title>Whole genome sequencing of Histamine producing bacteria.</title>
        <authorList>
            <person name="Butler K."/>
        </authorList>
    </citation>
    <scope>NUCLEOTIDE SEQUENCE [LARGE SCALE GENOMIC DNA]</scope>
    <source>
        <strain evidence="1 2">JCM 13586</strain>
    </source>
</reference>
<sequence length="183" mass="21276">MKKLIEAAAKGHFVRISGNNQYYKVNINDSQELTIHPVGGGFVRRIKTTDESIFEVVESLPTEYKKGVFSLDGEFVYEGYSIAEKRWNGWAIPVFELSVAKEIMKKVNSELSEWYEVSRNDDEQYFEVIEKDWEQTNRLDEFTINVEGKDITVVHFMGGNWTWDDHYGVEAEQLLAKHNINNQ</sequence>
<gene>
    <name evidence="1" type="ORF">C9I99_21200</name>
</gene>
<organism evidence="1 2">
    <name type="scientific">Photobacterium lutimaris</name>
    <dbReference type="NCBI Taxonomy" id="388278"/>
    <lineage>
        <taxon>Bacteria</taxon>
        <taxon>Pseudomonadati</taxon>
        <taxon>Pseudomonadota</taxon>
        <taxon>Gammaproteobacteria</taxon>
        <taxon>Vibrionales</taxon>
        <taxon>Vibrionaceae</taxon>
        <taxon>Photobacterium</taxon>
    </lineage>
</organism>
<evidence type="ECO:0000313" key="2">
    <source>
        <dbReference type="Proteomes" id="UP000241222"/>
    </source>
</evidence>
<dbReference type="Proteomes" id="UP000241222">
    <property type="component" value="Unassembled WGS sequence"/>
</dbReference>
<dbReference type="AlphaFoldDB" id="A0A2T3ITL9"/>
<dbReference type="RefSeq" id="WP_107350838.1">
    <property type="nucleotide sequence ID" value="NZ_PYMH01000013.1"/>
</dbReference>
<proteinExistence type="predicted"/>
<accession>A0A2T3ITL9</accession>
<keyword evidence="2" id="KW-1185">Reference proteome</keyword>